<dbReference type="Gene3D" id="1.10.150.530">
    <property type="match status" value="1"/>
</dbReference>
<keyword evidence="12 13" id="KW-0046">Antibiotic resistance</keyword>
<keyword evidence="11 13" id="KW-1015">Disulfide bond</keyword>
<keyword evidence="8 13" id="KW-0479">Metal-binding</keyword>
<evidence type="ECO:0000256" key="11">
    <source>
        <dbReference type="ARBA" id="ARBA00023157"/>
    </source>
</evidence>
<organism evidence="15 16">
    <name type="scientific">Shouchella clausii</name>
    <name type="common">Alkalihalobacillus clausii</name>
    <dbReference type="NCBI Taxonomy" id="79880"/>
    <lineage>
        <taxon>Bacteria</taxon>
        <taxon>Bacillati</taxon>
        <taxon>Bacillota</taxon>
        <taxon>Bacilli</taxon>
        <taxon>Bacillales</taxon>
        <taxon>Bacillaceae</taxon>
        <taxon>Shouchella</taxon>
    </lineage>
</organism>
<evidence type="ECO:0000256" key="9">
    <source>
        <dbReference type="ARBA" id="ARBA00023004"/>
    </source>
</evidence>
<dbReference type="InterPro" id="IPR048641">
    <property type="entry name" value="RlmN_N"/>
</dbReference>
<dbReference type="PIRSF" id="PIRSF006004">
    <property type="entry name" value="CHP00048"/>
    <property type="match status" value="1"/>
</dbReference>
<feature type="binding site" evidence="13">
    <location>
        <position position="113"/>
    </location>
    <ligand>
        <name>[4Fe-4S] cluster</name>
        <dbReference type="ChEBI" id="CHEBI:49883"/>
        <note>4Fe-4S-S-AdoMet</note>
    </ligand>
</feature>
<proteinExistence type="inferred from homology"/>
<sequence length="350" mass="39881">MKVVNHATKYERLKHFLNALNEPTYRYKQITEAIFKHRIGAFNKMTTLPKALRESLINEFGPSILTVEPVLETTSQQVTKVLLKVAGNNQVEAVRMHYEAGWESFCISSQCGCGLGCTFCSTGAIGLKQNLSADEITDQLLYFYLRGHSLDSVSFMGMGEALANVRIFDALNVLVDRQLFALSPRRITVSTVGIIPNIQRMTSSFPQMNLTFSLHSPFHDQRSELMPINNKYPLDQVMNVLDQHIHETGRKVYIAYVMLRGVNDSEKHAEALVKRILNNRYPHLYHVNLIRYNPTVGTPENYGQTIEEKLQTFYRVVKSARIPITIRSQFGREIDAACGQLYGQYQAKKR</sequence>
<dbReference type="GO" id="GO:0046677">
    <property type="term" value="P:response to antibiotic"/>
    <property type="evidence" value="ECO:0007669"/>
    <property type="project" value="UniProtKB-KW"/>
</dbReference>
<dbReference type="GO" id="GO:0046872">
    <property type="term" value="F:metal ion binding"/>
    <property type="evidence" value="ECO:0007669"/>
    <property type="project" value="UniProtKB-KW"/>
</dbReference>
<comment type="subcellular location">
    <subcellularLocation>
        <location evidence="1 13">Cytoplasm</location>
    </subcellularLocation>
</comment>
<dbReference type="Gene3D" id="3.20.20.70">
    <property type="entry name" value="Aldolase class I"/>
    <property type="match status" value="1"/>
</dbReference>
<comment type="caution">
    <text evidence="13">Lacks conserved residue(s) required for the propagation of feature annotation.</text>
</comment>
<evidence type="ECO:0000256" key="8">
    <source>
        <dbReference type="ARBA" id="ARBA00022723"/>
    </source>
</evidence>
<dbReference type="PANTHER" id="PTHR30544">
    <property type="entry name" value="23S RRNA METHYLTRANSFERASE"/>
    <property type="match status" value="1"/>
</dbReference>
<keyword evidence="3 13" id="KW-0963">Cytoplasm</keyword>
<comment type="caution">
    <text evidence="15">The sequence shown here is derived from an EMBL/GenBank/DDBJ whole genome shotgun (WGS) entry which is preliminary data.</text>
</comment>
<evidence type="ECO:0000256" key="10">
    <source>
        <dbReference type="ARBA" id="ARBA00023014"/>
    </source>
</evidence>
<dbReference type="SFLD" id="SFLDF00296">
    <property type="entry name" value="adenosine_C8_methyltransferase"/>
    <property type="match status" value="1"/>
</dbReference>
<evidence type="ECO:0000256" key="1">
    <source>
        <dbReference type="ARBA" id="ARBA00004496"/>
    </source>
</evidence>
<comment type="catalytic activity">
    <reaction evidence="13">
        <text>adenosine(2503) in 23S rRNA + 2 reduced [2Fe-2S]-[ferredoxin] + 2 S-adenosyl-L-methionine = 8-methyladenosine(2503) in 23S rRNA + 5'-deoxyadenosine + L-methionine + 2 oxidized [2Fe-2S]-[ferredoxin] + S-adenosyl-L-homocysteine</text>
        <dbReference type="Rhea" id="RHEA:42632"/>
        <dbReference type="Rhea" id="RHEA-COMP:10000"/>
        <dbReference type="Rhea" id="RHEA-COMP:10001"/>
        <dbReference type="Rhea" id="RHEA-COMP:10152"/>
        <dbReference type="Rhea" id="RHEA-COMP:10153"/>
        <dbReference type="ChEBI" id="CHEBI:17319"/>
        <dbReference type="ChEBI" id="CHEBI:33737"/>
        <dbReference type="ChEBI" id="CHEBI:33738"/>
        <dbReference type="ChEBI" id="CHEBI:57844"/>
        <dbReference type="ChEBI" id="CHEBI:57856"/>
        <dbReference type="ChEBI" id="CHEBI:59789"/>
        <dbReference type="ChEBI" id="CHEBI:74411"/>
        <dbReference type="ChEBI" id="CHEBI:74543"/>
        <dbReference type="EC" id="2.1.1.224"/>
    </reaction>
</comment>
<evidence type="ECO:0000256" key="3">
    <source>
        <dbReference type="ARBA" id="ARBA00022490"/>
    </source>
</evidence>
<evidence type="ECO:0000256" key="4">
    <source>
        <dbReference type="ARBA" id="ARBA00022552"/>
    </source>
</evidence>
<feature type="binding site" evidence="13">
    <location>
        <begin position="213"/>
        <end position="215"/>
    </location>
    <ligand>
        <name>S-adenosyl-L-methionine</name>
        <dbReference type="ChEBI" id="CHEBI:59789"/>
    </ligand>
</feature>
<keyword evidence="6 13" id="KW-0808">Transferase</keyword>
<keyword evidence="7 13" id="KW-0949">S-adenosyl-L-methionine</keyword>
<dbReference type="NCBIfam" id="TIGR04432">
    <property type="entry name" value="rSAM_Cfr"/>
    <property type="match status" value="1"/>
</dbReference>
<dbReference type="SFLD" id="SFLDF00275">
    <property type="entry name" value="adenosine_C2_methyltransferase"/>
    <property type="match status" value="1"/>
</dbReference>
<dbReference type="InterPro" id="IPR005839">
    <property type="entry name" value="Methylthiotransferase"/>
</dbReference>
<keyword evidence="10 13" id="KW-0411">Iron-sulfur</keyword>
<keyword evidence="5 13" id="KW-0489">Methyltransferase</keyword>
<dbReference type="Pfam" id="PF04055">
    <property type="entry name" value="Radical_SAM"/>
    <property type="match status" value="1"/>
</dbReference>
<name>A0A268NUA4_SHOCL</name>
<dbReference type="CDD" id="cd01335">
    <property type="entry name" value="Radical_SAM"/>
    <property type="match status" value="1"/>
</dbReference>
<feature type="binding site" evidence="13">
    <location>
        <begin position="159"/>
        <end position="160"/>
    </location>
    <ligand>
        <name>S-adenosyl-L-methionine</name>
        <dbReference type="ChEBI" id="CHEBI:59789"/>
    </ligand>
</feature>
<comment type="function">
    <text evidence="13">Specifically methylates position 8 of adenine 2503 in 23S rRNA. Confers resistance to some classes of antibiotics.</text>
</comment>
<evidence type="ECO:0000256" key="12">
    <source>
        <dbReference type="ARBA" id="ARBA00023251"/>
    </source>
</evidence>
<dbReference type="GO" id="GO:0030488">
    <property type="term" value="P:tRNA methylation"/>
    <property type="evidence" value="ECO:0007669"/>
    <property type="project" value="TreeGrafter"/>
</dbReference>
<feature type="binding site" evidence="13">
    <location>
        <position position="190"/>
    </location>
    <ligand>
        <name>S-adenosyl-L-methionine</name>
        <dbReference type="ChEBI" id="CHEBI:59789"/>
    </ligand>
</feature>
<comment type="miscellaneous">
    <text evidence="13">Reaction proceeds by a ping-pong mechanism involving intermediate methylation of a conserved cysteine residue.</text>
</comment>
<feature type="binding site" evidence="13">
    <location>
        <position position="293"/>
    </location>
    <ligand>
        <name>S-adenosyl-L-methionine</name>
        <dbReference type="ChEBI" id="CHEBI:59789"/>
    </ligand>
</feature>
<dbReference type="EC" id="2.1.1.224" evidence="13"/>
<evidence type="ECO:0000256" key="5">
    <source>
        <dbReference type="ARBA" id="ARBA00022603"/>
    </source>
</evidence>
<protein>
    <recommendedName>
        <fullName evidence="13">Ribosomal RNA large subunit methyltransferase Cfr</fullName>
        <ecNumber evidence="13">2.1.1.224</ecNumber>
    </recommendedName>
    <alternativeName>
        <fullName evidence="13">23S rRNA (adenine(2503)-C(8))-methyltransferase</fullName>
    </alternativeName>
    <alternativeName>
        <fullName evidence="13">23S rRNA m8A2503 methyltransferase</fullName>
    </alternativeName>
</protein>
<dbReference type="SFLD" id="SFLDS00029">
    <property type="entry name" value="Radical_SAM"/>
    <property type="match status" value="2"/>
</dbReference>
<dbReference type="RefSeq" id="WP_095327308.1">
    <property type="nucleotide sequence ID" value="NZ_JAUPFF010000005.1"/>
</dbReference>
<evidence type="ECO:0000313" key="15">
    <source>
        <dbReference type="EMBL" id="PAE87074.1"/>
    </source>
</evidence>
<dbReference type="InterPro" id="IPR013785">
    <property type="entry name" value="Aldolase_TIM"/>
</dbReference>
<feature type="active site" description="S-methylcysteine intermediate" evidence="13">
    <location>
        <position position="338"/>
    </location>
</feature>
<dbReference type="NCBIfam" id="NF011024">
    <property type="entry name" value="PRK14453.1"/>
    <property type="match status" value="1"/>
</dbReference>
<dbReference type="GO" id="GO:0070475">
    <property type="term" value="P:rRNA base methylation"/>
    <property type="evidence" value="ECO:0007669"/>
    <property type="project" value="UniProtKB-UniRule"/>
</dbReference>
<dbReference type="PROSITE" id="PS51918">
    <property type="entry name" value="RADICAL_SAM"/>
    <property type="match status" value="1"/>
</dbReference>
<dbReference type="InterPro" id="IPR040072">
    <property type="entry name" value="Methyltransferase_A"/>
</dbReference>
<dbReference type="PANTHER" id="PTHR30544:SF5">
    <property type="entry name" value="RADICAL SAM CORE DOMAIN-CONTAINING PROTEIN"/>
    <property type="match status" value="1"/>
</dbReference>
<evidence type="ECO:0000256" key="2">
    <source>
        <dbReference type="ARBA" id="ARBA00022485"/>
    </source>
</evidence>
<dbReference type="HAMAP" id="MF_01873">
    <property type="entry name" value="23SrRNA_methyltr_Cfr"/>
    <property type="match status" value="1"/>
</dbReference>
<keyword evidence="2 13" id="KW-0004">4Fe-4S</keyword>
<dbReference type="GO" id="GO:0016433">
    <property type="term" value="F:rRNA (adenine) methyltransferase activity"/>
    <property type="evidence" value="ECO:0007669"/>
    <property type="project" value="UniProtKB-UniRule"/>
</dbReference>
<dbReference type="NCBIfam" id="NF000424">
    <property type="entry name" value="CfrAB"/>
    <property type="match status" value="1"/>
</dbReference>
<dbReference type="InterPro" id="IPR058240">
    <property type="entry name" value="rSAM_sf"/>
</dbReference>
<keyword evidence="4 13" id="KW-0698">rRNA processing</keyword>
<comment type="similarity">
    <text evidence="13">Belongs to the radical SAM superfamily. RlmN family. Cfr subfamily.</text>
</comment>
<dbReference type="Proteomes" id="UP000216207">
    <property type="component" value="Unassembled WGS sequence"/>
</dbReference>
<dbReference type="SFLD" id="SFLDG01062">
    <property type="entry name" value="methyltransferase_(Class_A)"/>
    <property type="match status" value="1"/>
</dbReference>
<dbReference type="GO" id="GO:0051539">
    <property type="term" value="F:4 iron, 4 sulfur cluster binding"/>
    <property type="evidence" value="ECO:0007669"/>
    <property type="project" value="UniProtKB-UniRule"/>
</dbReference>
<dbReference type="SUPFAM" id="SSF102114">
    <property type="entry name" value="Radical SAM enzymes"/>
    <property type="match status" value="1"/>
</dbReference>
<dbReference type="GO" id="GO:0019843">
    <property type="term" value="F:rRNA binding"/>
    <property type="evidence" value="ECO:0007669"/>
    <property type="project" value="UniProtKB-UniRule"/>
</dbReference>
<dbReference type="Pfam" id="PF21016">
    <property type="entry name" value="RlmN_N"/>
    <property type="match status" value="1"/>
</dbReference>
<gene>
    <name evidence="13" type="primary">cfr</name>
    <name evidence="15" type="ORF">CHH72_20025</name>
</gene>
<evidence type="ECO:0000256" key="7">
    <source>
        <dbReference type="ARBA" id="ARBA00022691"/>
    </source>
</evidence>
<dbReference type="InterPro" id="IPR007197">
    <property type="entry name" value="rSAM"/>
</dbReference>
<comment type="cofactor">
    <cofactor evidence="13">
        <name>[4Fe-4S] cluster</name>
        <dbReference type="ChEBI" id="CHEBI:49883"/>
    </cofactor>
    <text evidence="13">Binds 1 [4Fe-4S] cluster. The cluster is coordinated with 3 cysteines and an exchangeable S-adenosyl-L-methionine.</text>
</comment>
<feature type="binding site" evidence="13">
    <location>
        <position position="117"/>
    </location>
    <ligand>
        <name>[4Fe-4S] cluster</name>
        <dbReference type="ChEBI" id="CHEBI:49883"/>
        <note>4Fe-4S-S-AdoMet</note>
    </ligand>
</feature>
<feature type="domain" description="Radical SAM core" evidence="14">
    <location>
        <begin position="99"/>
        <end position="333"/>
    </location>
</feature>
<evidence type="ECO:0000259" key="14">
    <source>
        <dbReference type="PROSITE" id="PS51918"/>
    </source>
</evidence>
<dbReference type="AlphaFoldDB" id="A0A268NUA4"/>
<feature type="binding site" evidence="13">
    <location>
        <position position="120"/>
    </location>
    <ligand>
        <name>[4Fe-4S] cluster</name>
        <dbReference type="ChEBI" id="CHEBI:49883"/>
        <note>4Fe-4S-S-AdoMet</note>
    </ligand>
</feature>
<evidence type="ECO:0000313" key="16">
    <source>
        <dbReference type="Proteomes" id="UP000216207"/>
    </source>
</evidence>
<feature type="active site" description="Proton acceptor" evidence="13">
    <location>
        <position position="92"/>
    </location>
</feature>
<accession>A0A268NUA4</accession>
<dbReference type="InterPro" id="IPR022881">
    <property type="entry name" value="rRNA_lsu_MeTfrase_Cfr"/>
</dbReference>
<reference evidence="15 16" key="1">
    <citation type="submission" date="2017-07" db="EMBL/GenBank/DDBJ databases">
        <title>Isolation and whole genome analysis of endospore-forming bacteria from heroin.</title>
        <authorList>
            <person name="Kalinowski J."/>
            <person name="Ahrens B."/>
            <person name="Al-Dilaimi A."/>
            <person name="Winkler A."/>
            <person name="Wibberg D."/>
            <person name="Schleenbecker U."/>
            <person name="Ruckert C."/>
            <person name="Wolfel R."/>
            <person name="Grass G."/>
        </authorList>
    </citation>
    <scope>NUCLEOTIDE SEQUENCE [LARGE SCALE GENOMIC DNA]</scope>
    <source>
        <strain evidence="15 16">7539</strain>
    </source>
</reference>
<keyword evidence="9 13" id="KW-0408">Iron</keyword>
<dbReference type="EMBL" id="NPCC01000042">
    <property type="protein sequence ID" value="PAE87074.1"/>
    <property type="molecule type" value="Genomic_DNA"/>
</dbReference>
<dbReference type="SFLD" id="SFLDG01061">
    <property type="entry name" value="methylthiotransferase"/>
    <property type="match status" value="1"/>
</dbReference>
<dbReference type="InterPro" id="IPR004383">
    <property type="entry name" value="rRNA_lsu_MTrfase_RlmN/Cfr"/>
</dbReference>
<evidence type="ECO:0000256" key="13">
    <source>
        <dbReference type="HAMAP-Rule" id="MF_01873"/>
    </source>
</evidence>
<evidence type="ECO:0000256" key="6">
    <source>
        <dbReference type="ARBA" id="ARBA00022679"/>
    </source>
</evidence>
<dbReference type="GO" id="GO:0005737">
    <property type="term" value="C:cytoplasm"/>
    <property type="evidence" value="ECO:0007669"/>
    <property type="project" value="UniProtKB-SubCell"/>
</dbReference>